<sequence length="107" mass="11610">MKKEGCDLDQLLAALVELERSASVNVTTYCAPAADPMADNNDSRMHHSWLLANPDYMPLVQGLMGNIFTLREQSSNVLSSLLGGLGKDYDGFVSVKPVSLNPSTYGF</sequence>
<dbReference type="OrthoDB" id="3266505at2759"/>
<dbReference type="Proteomes" id="UP000030753">
    <property type="component" value="Unassembled WGS sequence"/>
</dbReference>
<name>W9II04_FUSOX</name>
<dbReference type="HOGENOM" id="CLU_2250285_0_0_1"/>
<evidence type="ECO:0000313" key="1">
    <source>
        <dbReference type="EMBL" id="EWY92449.1"/>
    </source>
</evidence>
<dbReference type="AlphaFoldDB" id="W9II04"/>
<protein>
    <submittedName>
        <fullName evidence="1">Uncharacterized protein</fullName>
    </submittedName>
</protein>
<evidence type="ECO:0000313" key="2">
    <source>
        <dbReference type="Proteomes" id="UP000030753"/>
    </source>
</evidence>
<accession>W9II04</accession>
<gene>
    <name evidence="1" type="ORF">FOYG_06002</name>
</gene>
<organism evidence="1 2">
    <name type="scientific">Fusarium oxysporum NRRL 32931</name>
    <dbReference type="NCBI Taxonomy" id="660029"/>
    <lineage>
        <taxon>Eukaryota</taxon>
        <taxon>Fungi</taxon>
        <taxon>Dikarya</taxon>
        <taxon>Ascomycota</taxon>
        <taxon>Pezizomycotina</taxon>
        <taxon>Sordariomycetes</taxon>
        <taxon>Hypocreomycetidae</taxon>
        <taxon>Hypocreales</taxon>
        <taxon>Nectriaceae</taxon>
        <taxon>Fusarium</taxon>
        <taxon>Fusarium oxysporum species complex</taxon>
    </lineage>
</organism>
<proteinExistence type="predicted"/>
<dbReference type="EMBL" id="JH717842">
    <property type="protein sequence ID" value="EWY92449.1"/>
    <property type="molecule type" value="Genomic_DNA"/>
</dbReference>
<reference evidence="1 2" key="1">
    <citation type="submission" date="2011-06" db="EMBL/GenBank/DDBJ databases">
        <title>The Genome Sequence of Fusarium oxysporum FOSC 3-a.</title>
        <authorList>
            <consortium name="The Broad Institute Genome Sequencing Platform"/>
            <person name="Ma L.-J."/>
            <person name="Gale L.R."/>
            <person name="Schwartz D.C."/>
            <person name="Zhou S."/>
            <person name="Corby-Kistler H."/>
            <person name="Young S.K."/>
            <person name="Zeng Q."/>
            <person name="Gargeya S."/>
            <person name="Fitzgerald M."/>
            <person name="Haas B."/>
            <person name="Abouelleil A."/>
            <person name="Alvarado L."/>
            <person name="Arachchi H.M."/>
            <person name="Berlin A."/>
            <person name="Brown A."/>
            <person name="Chapman S.B."/>
            <person name="Chen Z."/>
            <person name="Dunbar C."/>
            <person name="Freedman E."/>
            <person name="Gearin G."/>
            <person name="Gellesch M."/>
            <person name="Goldberg J."/>
            <person name="Griggs A."/>
            <person name="Gujja S."/>
            <person name="Heiman D."/>
            <person name="Howarth C."/>
            <person name="Larson L."/>
            <person name="Lui A."/>
            <person name="MacDonald P.J.P."/>
            <person name="Mehta T."/>
            <person name="Montmayeur A."/>
            <person name="Murphy C."/>
            <person name="Neiman D."/>
            <person name="Pearson M."/>
            <person name="Priest M."/>
            <person name="Roberts A."/>
            <person name="Saif S."/>
            <person name="Shea T."/>
            <person name="Shenoy N."/>
            <person name="Sisk P."/>
            <person name="Stolte C."/>
            <person name="Sykes S."/>
            <person name="Wortman J."/>
            <person name="Nusbaum C."/>
            <person name="Birren B."/>
        </authorList>
    </citation>
    <scope>NUCLEOTIDE SEQUENCE [LARGE SCALE GENOMIC DNA]</scope>
    <source>
        <strain evidence="2">FOSC 3-a</strain>
    </source>
</reference>